<organism evidence="1 2">
    <name type="scientific">Aliivibrio finisterrensis</name>
    <dbReference type="NCBI Taxonomy" id="511998"/>
    <lineage>
        <taxon>Bacteria</taxon>
        <taxon>Pseudomonadati</taxon>
        <taxon>Pseudomonadota</taxon>
        <taxon>Gammaproteobacteria</taxon>
        <taxon>Vibrionales</taxon>
        <taxon>Vibrionaceae</taxon>
        <taxon>Aliivibrio</taxon>
    </lineage>
</organism>
<protein>
    <submittedName>
        <fullName evidence="1">Uncharacterized protein</fullName>
    </submittedName>
</protein>
<comment type="caution">
    <text evidence="1">The sequence shown here is derived from an EMBL/GenBank/DDBJ whole genome shotgun (WGS) entry which is preliminary data.</text>
</comment>
<accession>A0A6N6RPM0</accession>
<name>A0A6N6RPM0_9GAMM</name>
<sequence>MHNQLQFQIRQIMSSYTSKGKKSAYKKKQMTRLVAILDEIMTKEGEPRLSAIGKAQIIRYWKRTTNESDKTRREKYSILNKFFLLYNVKVTVPEPRNCDISLKTEDLN</sequence>
<proteinExistence type="predicted"/>
<dbReference type="EMBL" id="WBVP01000024">
    <property type="protein sequence ID" value="KAB2823394.1"/>
    <property type="molecule type" value="Genomic_DNA"/>
</dbReference>
<evidence type="ECO:0000313" key="1">
    <source>
        <dbReference type="EMBL" id="KAB2823394.1"/>
    </source>
</evidence>
<gene>
    <name evidence="1" type="ORF">F8B77_15695</name>
</gene>
<evidence type="ECO:0000313" key="2">
    <source>
        <dbReference type="Proteomes" id="UP000434870"/>
    </source>
</evidence>
<reference evidence="1 2" key="1">
    <citation type="submission" date="2019-09" db="EMBL/GenBank/DDBJ databases">
        <title>Genome of Aliivibrio finisterrensis LMG 23869 (type strain).</title>
        <authorList>
            <person name="Bowman J.P."/>
        </authorList>
    </citation>
    <scope>NUCLEOTIDE SEQUENCE [LARGE SCALE GENOMIC DNA]</scope>
    <source>
        <strain evidence="1 2">LMG 23869</strain>
    </source>
</reference>
<dbReference type="Proteomes" id="UP000434870">
    <property type="component" value="Unassembled WGS sequence"/>
</dbReference>
<dbReference type="AlphaFoldDB" id="A0A6N6RPM0"/>
<dbReference type="RefSeq" id="WP_151656460.1">
    <property type="nucleotide sequence ID" value="NZ_WBVP01000024.1"/>
</dbReference>